<organism evidence="2 3">
    <name type="scientific">Gordonia asplenii</name>
    <dbReference type="NCBI Taxonomy" id="2725283"/>
    <lineage>
        <taxon>Bacteria</taxon>
        <taxon>Bacillati</taxon>
        <taxon>Actinomycetota</taxon>
        <taxon>Actinomycetes</taxon>
        <taxon>Mycobacteriales</taxon>
        <taxon>Gordoniaceae</taxon>
        <taxon>Gordonia</taxon>
    </lineage>
</organism>
<dbReference type="Proteomes" id="UP000550729">
    <property type="component" value="Unassembled WGS sequence"/>
</dbReference>
<feature type="compositionally biased region" description="Basic and acidic residues" evidence="1">
    <location>
        <begin position="1"/>
        <end position="10"/>
    </location>
</feature>
<proteinExistence type="predicted"/>
<dbReference type="RefSeq" id="WP_170193338.1">
    <property type="nucleotide sequence ID" value="NZ_JABBNB010000005.1"/>
</dbReference>
<accession>A0A848KRF1</accession>
<comment type="caution">
    <text evidence="2">The sequence shown here is derived from an EMBL/GenBank/DDBJ whole genome shotgun (WGS) entry which is preliminary data.</text>
</comment>
<evidence type="ECO:0000313" key="3">
    <source>
        <dbReference type="Proteomes" id="UP000550729"/>
    </source>
</evidence>
<feature type="compositionally biased region" description="Acidic residues" evidence="1">
    <location>
        <begin position="19"/>
        <end position="28"/>
    </location>
</feature>
<gene>
    <name evidence="2" type="ORF">HH308_06345</name>
</gene>
<name>A0A848KRF1_9ACTN</name>
<evidence type="ECO:0000313" key="2">
    <source>
        <dbReference type="EMBL" id="NMO00832.1"/>
    </source>
</evidence>
<protein>
    <recommendedName>
        <fullName evidence="4">Tail assembly chaperone</fullName>
    </recommendedName>
</protein>
<keyword evidence="3" id="KW-1185">Reference proteome</keyword>
<sequence>MTDPTDHQADDVLTVDTTDTGDVDPAENDLDAIPEELQFETGGDTERESIPITLDGMRTVLLQPSEGALMLSGNAWSEQVSDVERSHAIMTLINVCLDESGRRHLRQRMLDPTVDFDDHVLAKLLDAILTRWGAGVVPEKNRQQRREAARKGKRGKKK</sequence>
<evidence type="ECO:0008006" key="4">
    <source>
        <dbReference type="Google" id="ProtNLM"/>
    </source>
</evidence>
<feature type="region of interest" description="Disordered" evidence="1">
    <location>
        <begin position="1"/>
        <end position="28"/>
    </location>
</feature>
<dbReference type="AlphaFoldDB" id="A0A848KRF1"/>
<evidence type="ECO:0000256" key="1">
    <source>
        <dbReference type="SAM" id="MobiDB-lite"/>
    </source>
</evidence>
<reference evidence="2 3" key="1">
    <citation type="submission" date="2020-04" db="EMBL/GenBank/DDBJ databases">
        <title>Gordonia sp. nov. TBRC 11910.</title>
        <authorList>
            <person name="Suriyachadkun C."/>
        </authorList>
    </citation>
    <scope>NUCLEOTIDE SEQUENCE [LARGE SCALE GENOMIC DNA]</scope>
    <source>
        <strain evidence="2 3">TBRC 11910</strain>
    </source>
</reference>
<dbReference type="EMBL" id="JABBNB010000005">
    <property type="protein sequence ID" value="NMO00832.1"/>
    <property type="molecule type" value="Genomic_DNA"/>
</dbReference>